<dbReference type="GO" id="GO:0051920">
    <property type="term" value="F:peroxiredoxin activity"/>
    <property type="evidence" value="ECO:0007669"/>
    <property type="project" value="InterPro"/>
</dbReference>
<dbReference type="PANTHER" id="PTHR33930:SF2">
    <property type="entry name" value="BLR3452 PROTEIN"/>
    <property type="match status" value="1"/>
</dbReference>
<dbReference type="InterPro" id="IPR026445">
    <property type="entry name" value="AlkhydPrxdase/COmuclacdeCOase"/>
</dbReference>
<accession>A0A6M5YNS9</accession>
<dbReference type="Proteomes" id="UP000503447">
    <property type="component" value="Chromosome"/>
</dbReference>
<sequence length="364" mass="39283">MQLRNSAEAAASLKALQACGLLTGHEMEVVNRLGAPDTPLDRAVALAETVHLHIKVDDTHQLPINQFFEAGARLDHQKEGFVKYRFPGAVNAIFSHIKVSQDELIEKPDSRRPRPFLDHIGVDLRDETAPVRQTFDALPGVAAALNWAHASQGGADRPVYCCHVEVAEKHWLYPPDEGGRPGIPLEFAYGPLKVNPDKMGCDLRPANPDKIDPASISCCGTKPVGESTVHALGRPVAAGAGAGYYQPQDLGRFGEIRRANPELAEGFFAYYGQVMGEGKLTRREKALIALAVSHALKCPYCIDSYTTSLHKMKVSEAEMSEAVHVASAMAAGISLVHSVQMMNKIDQLDASHETGATLHVGAGS</sequence>
<dbReference type="Gene3D" id="1.20.1290.10">
    <property type="entry name" value="AhpD-like"/>
    <property type="match status" value="1"/>
</dbReference>
<reference evidence="3" key="1">
    <citation type="submission" date="2020-05" db="EMBL/GenBank/DDBJ databases">
        <title>Frigoriglobus tundricola gen. nov., sp. nov., a psychrotolerant cellulolytic planctomycete of the family Gemmataceae with two divergent copies of 16S rRNA gene.</title>
        <authorList>
            <person name="Kulichevskaya I.S."/>
            <person name="Ivanova A.A."/>
            <person name="Naumoff D.G."/>
            <person name="Beletsky A.V."/>
            <person name="Rijpstra W.I.C."/>
            <person name="Sinninghe Damste J.S."/>
            <person name="Mardanov A.V."/>
            <person name="Ravin N.V."/>
            <person name="Dedysh S.N."/>
        </authorList>
    </citation>
    <scope>NUCLEOTIDE SEQUENCE [LARGE SCALE GENOMIC DNA]</scope>
    <source>
        <strain evidence="3">PL17</strain>
    </source>
</reference>
<dbReference type="AlphaFoldDB" id="A0A6M5YNS9"/>
<dbReference type="PANTHER" id="PTHR33930">
    <property type="entry name" value="ALKYL HYDROPEROXIDE REDUCTASE AHPD"/>
    <property type="match status" value="1"/>
</dbReference>
<protein>
    <recommendedName>
        <fullName evidence="1">Carboxymuconolactone decarboxylase-like domain-containing protein</fullName>
    </recommendedName>
</protein>
<keyword evidence="3" id="KW-1185">Reference proteome</keyword>
<name>A0A6M5YNS9_9BACT</name>
<dbReference type="NCBIfam" id="TIGR00778">
    <property type="entry name" value="ahpD_dom"/>
    <property type="match status" value="1"/>
</dbReference>
<dbReference type="Pfam" id="PF02627">
    <property type="entry name" value="CMD"/>
    <property type="match status" value="1"/>
</dbReference>
<gene>
    <name evidence="2" type="ORF">FTUN_2459</name>
</gene>
<dbReference type="EMBL" id="CP053452">
    <property type="protein sequence ID" value="QJW94933.1"/>
    <property type="molecule type" value="Genomic_DNA"/>
</dbReference>
<evidence type="ECO:0000313" key="2">
    <source>
        <dbReference type="EMBL" id="QJW94933.1"/>
    </source>
</evidence>
<dbReference type="KEGG" id="ftj:FTUN_2459"/>
<dbReference type="InterPro" id="IPR004675">
    <property type="entry name" value="AhpD_core"/>
</dbReference>
<dbReference type="SUPFAM" id="SSF69118">
    <property type="entry name" value="AhpD-like"/>
    <property type="match status" value="1"/>
</dbReference>
<feature type="domain" description="Carboxymuconolactone decarboxylase-like" evidence="1">
    <location>
        <begin position="261"/>
        <end position="341"/>
    </location>
</feature>
<evidence type="ECO:0000313" key="3">
    <source>
        <dbReference type="Proteomes" id="UP000503447"/>
    </source>
</evidence>
<dbReference type="NCBIfam" id="TIGR04169">
    <property type="entry name" value="perox_w_seleSAM"/>
    <property type="match status" value="1"/>
</dbReference>
<dbReference type="InterPro" id="IPR003779">
    <property type="entry name" value="CMD-like"/>
</dbReference>
<dbReference type="InterPro" id="IPR029032">
    <property type="entry name" value="AhpD-like"/>
</dbReference>
<organism evidence="2 3">
    <name type="scientific">Frigoriglobus tundricola</name>
    <dbReference type="NCBI Taxonomy" id="2774151"/>
    <lineage>
        <taxon>Bacteria</taxon>
        <taxon>Pseudomonadati</taxon>
        <taxon>Planctomycetota</taxon>
        <taxon>Planctomycetia</taxon>
        <taxon>Gemmatales</taxon>
        <taxon>Gemmataceae</taxon>
        <taxon>Frigoriglobus</taxon>
    </lineage>
</organism>
<proteinExistence type="predicted"/>
<evidence type="ECO:0000259" key="1">
    <source>
        <dbReference type="Pfam" id="PF02627"/>
    </source>
</evidence>